<reference evidence="8 9" key="1">
    <citation type="submission" date="2020-03" db="EMBL/GenBank/DDBJ databases">
        <authorList>
            <person name="Kim M.K."/>
        </authorList>
    </citation>
    <scope>NUCLEOTIDE SEQUENCE [LARGE SCALE GENOMIC DNA]</scope>
    <source>
        <strain evidence="8 9">BT328</strain>
    </source>
</reference>
<evidence type="ECO:0000313" key="8">
    <source>
        <dbReference type="EMBL" id="QIP15267.1"/>
    </source>
</evidence>
<feature type="transmembrane region" description="Helical" evidence="6">
    <location>
        <begin position="199"/>
        <end position="221"/>
    </location>
</feature>
<dbReference type="KEGG" id="spib:G8759_22885"/>
<feature type="transmembrane region" description="Helical" evidence="6">
    <location>
        <begin position="227"/>
        <end position="249"/>
    </location>
</feature>
<dbReference type="AlphaFoldDB" id="A0A6G9AS13"/>
<proteinExistence type="inferred from homology"/>
<feature type="transmembrane region" description="Helical" evidence="6">
    <location>
        <begin position="50"/>
        <end position="71"/>
    </location>
</feature>
<gene>
    <name evidence="8" type="ORF">G8759_22885</name>
</gene>
<evidence type="ECO:0000256" key="1">
    <source>
        <dbReference type="ARBA" id="ARBA00004141"/>
    </source>
</evidence>
<dbReference type="EMBL" id="CP050063">
    <property type="protein sequence ID" value="QIP15267.1"/>
    <property type="molecule type" value="Genomic_DNA"/>
</dbReference>
<feature type="transmembrane region" description="Helical" evidence="6">
    <location>
        <begin position="284"/>
        <end position="302"/>
    </location>
</feature>
<accession>A0A6G9AS13</accession>
<dbReference type="Gene3D" id="1.10.3730.20">
    <property type="match status" value="1"/>
</dbReference>
<keyword evidence="9" id="KW-1185">Reference proteome</keyword>
<protein>
    <submittedName>
        <fullName evidence="8">DMT family transporter</fullName>
    </submittedName>
</protein>
<feature type="transmembrane region" description="Helical" evidence="6">
    <location>
        <begin position="139"/>
        <end position="159"/>
    </location>
</feature>
<dbReference type="PANTHER" id="PTHR32322">
    <property type="entry name" value="INNER MEMBRANE TRANSPORTER"/>
    <property type="match status" value="1"/>
</dbReference>
<dbReference type="InterPro" id="IPR050638">
    <property type="entry name" value="AA-Vitamin_Transporters"/>
</dbReference>
<evidence type="ECO:0000256" key="5">
    <source>
        <dbReference type="ARBA" id="ARBA00023136"/>
    </source>
</evidence>
<dbReference type="InterPro" id="IPR037185">
    <property type="entry name" value="EmrE-like"/>
</dbReference>
<feature type="transmembrane region" description="Helical" evidence="6">
    <location>
        <begin position="165"/>
        <end position="187"/>
    </location>
</feature>
<dbReference type="Pfam" id="PF00892">
    <property type="entry name" value="EamA"/>
    <property type="match status" value="2"/>
</dbReference>
<feature type="transmembrane region" description="Helical" evidence="6">
    <location>
        <begin position="83"/>
        <end position="102"/>
    </location>
</feature>
<dbReference type="PANTHER" id="PTHR32322:SF2">
    <property type="entry name" value="EAMA DOMAIN-CONTAINING PROTEIN"/>
    <property type="match status" value="1"/>
</dbReference>
<organism evidence="8 9">
    <name type="scientific">Spirosoma aureum</name>
    <dbReference type="NCBI Taxonomy" id="2692134"/>
    <lineage>
        <taxon>Bacteria</taxon>
        <taxon>Pseudomonadati</taxon>
        <taxon>Bacteroidota</taxon>
        <taxon>Cytophagia</taxon>
        <taxon>Cytophagales</taxon>
        <taxon>Cytophagaceae</taxon>
        <taxon>Spirosoma</taxon>
    </lineage>
</organism>
<feature type="transmembrane region" description="Helical" evidence="6">
    <location>
        <begin position="18"/>
        <end position="38"/>
    </location>
</feature>
<comment type="subcellular location">
    <subcellularLocation>
        <location evidence="1">Membrane</location>
        <topology evidence="1">Multi-pass membrane protein</topology>
    </subcellularLocation>
</comment>
<feature type="transmembrane region" description="Helical" evidence="6">
    <location>
        <begin position="114"/>
        <end position="132"/>
    </location>
</feature>
<name>A0A6G9AS13_9BACT</name>
<keyword evidence="4 6" id="KW-1133">Transmembrane helix</keyword>
<dbReference type="Proteomes" id="UP000501802">
    <property type="component" value="Chromosome"/>
</dbReference>
<evidence type="ECO:0000259" key="7">
    <source>
        <dbReference type="Pfam" id="PF00892"/>
    </source>
</evidence>
<feature type="domain" description="EamA" evidence="7">
    <location>
        <begin position="21"/>
        <end position="155"/>
    </location>
</feature>
<sequence>MTPTSTQESSITAKKHPLLAWILLFVLALVWGSSFILIKRSLVAFPPEQVAAGRIFFAFLFFSPFLGIQARSIDTRQSVRNRWGALLAAGLLGYLIPAFLFAEAGAHLNSSLAGALNALSPLFTLLIGVLFFGRVLRLWQVAGILLGLGGSILLIFYSATGSFSINGYALLIVLATLCYGTNINIIGRYLSHMPALVSTAWLFAFVGPMALLTLLTTDFFIRVTLPVSTLSLATLICLGVLGSGVMSVIFNRIMQLASPLFASSVTYLMPGVALMWGVLDGETIYAVQFAGMGICLLGIWLINKS</sequence>
<dbReference type="InterPro" id="IPR000620">
    <property type="entry name" value="EamA_dom"/>
</dbReference>
<evidence type="ECO:0000256" key="3">
    <source>
        <dbReference type="ARBA" id="ARBA00022692"/>
    </source>
</evidence>
<keyword evidence="3 6" id="KW-0812">Transmembrane</keyword>
<evidence type="ECO:0000256" key="4">
    <source>
        <dbReference type="ARBA" id="ARBA00022989"/>
    </source>
</evidence>
<feature type="transmembrane region" description="Helical" evidence="6">
    <location>
        <begin position="256"/>
        <end position="278"/>
    </location>
</feature>
<dbReference type="RefSeq" id="WP_167213021.1">
    <property type="nucleotide sequence ID" value="NZ_CP050063.1"/>
</dbReference>
<evidence type="ECO:0000256" key="6">
    <source>
        <dbReference type="SAM" id="Phobius"/>
    </source>
</evidence>
<dbReference type="SUPFAM" id="SSF103481">
    <property type="entry name" value="Multidrug resistance efflux transporter EmrE"/>
    <property type="match status" value="2"/>
</dbReference>
<keyword evidence="5 6" id="KW-0472">Membrane</keyword>
<dbReference type="GO" id="GO:0016020">
    <property type="term" value="C:membrane"/>
    <property type="evidence" value="ECO:0007669"/>
    <property type="project" value="UniProtKB-SubCell"/>
</dbReference>
<evidence type="ECO:0000313" key="9">
    <source>
        <dbReference type="Proteomes" id="UP000501802"/>
    </source>
</evidence>
<comment type="similarity">
    <text evidence="2">Belongs to the EamA transporter family.</text>
</comment>
<evidence type="ECO:0000256" key="2">
    <source>
        <dbReference type="ARBA" id="ARBA00007362"/>
    </source>
</evidence>
<feature type="domain" description="EamA" evidence="7">
    <location>
        <begin position="169"/>
        <end position="303"/>
    </location>
</feature>